<dbReference type="PANTHER" id="PTHR30302:SF7">
    <property type="entry name" value="F420-NONREDUCING HYDROGENASE II"/>
    <property type="match status" value="1"/>
</dbReference>
<dbReference type="Gene3D" id="3.40.50.1450">
    <property type="entry name" value="HybD-like"/>
    <property type="match status" value="1"/>
</dbReference>
<sequence>MSGETLLEELSSFLEKATRVVVVGVGSDLRGDDAVGVEMVRRLRGRIRFPNVLMIEGGAAPENFTSQIRRFKPSHIVILDAIDFQARPGDVILADPEAIAGRSFSTHTVPLSLLAGYLKEQTGARIILLGIQPGEIGPGSRMGEAVKASMEKVLEILTEKLSLISK</sequence>
<evidence type="ECO:0000313" key="1">
    <source>
        <dbReference type="EMBL" id="KUO39344.1"/>
    </source>
</evidence>
<accession>A0A147JSC4</accession>
<evidence type="ECO:0008006" key="3">
    <source>
        <dbReference type="Google" id="ProtNLM"/>
    </source>
</evidence>
<evidence type="ECO:0000313" key="2">
    <source>
        <dbReference type="Proteomes" id="UP000074294"/>
    </source>
</evidence>
<protein>
    <recommendedName>
        <fullName evidence="3">Hydrogenase 3 maturation endopeptidase HyCI</fullName>
    </recommendedName>
</protein>
<proteinExistence type="predicted"/>
<reference evidence="1 2" key="1">
    <citation type="journal article" date="2016" name="Nat. Microbiol.">
        <title>Genomic inference of the metabolism of cosmopolitan subsurface Archaea, Hadesarchaea.</title>
        <authorList>
            <person name="Baker B.J."/>
            <person name="Saw J.H."/>
            <person name="Lind A.E."/>
            <person name="Lazar C.S."/>
            <person name="Hinrichs K.-U."/>
            <person name="Teske A.P."/>
            <person name="Ettema T.J."/>
        </authorList>
    </citation>
    <scope>NUCLEOTIDE SEQUENCE [LARGE SCALE GENOMIC DNA]</scope>
</reference>
<dbReference type="InterPro" id="IPR000671">
    <property type="entry name" value="Peptidase_A31"/>
</dbReference>
<dbReference type="CDD" id="cd06067">
    <property type="entry name" value="H2MP_MemB-H2evol"/>
    <property type="match status" value="1"/>
</dbReference>
<dbReference type="AlphaFoldDB" id="A0A147JSC4"/>
<dbReference type="NCBIfam" id="TIGR00142">
    <property type="entry name" value="hycI"/>
    <property type="match status" value="1"/>
</dbReference>
<dbReference type="GO" id="GO:0008047">
    <property type="term" value="F:enzyme activator activity"/>
    <property type="evidence" value="ECO:0007669"/>
    <property type="project" value="InterPro"/>
</dbReference>
<dbReference type="PANTHER" id="PTHR30302">
    <property type="entry name" value="HYDROGENASE 1 MATURATION PROTEASE"/>
    <property type="match status" value="1"/>
</dbReference>
<dbReference type="GO" id="GO:0004175">
    <property type="term" value="F:endopeptidase activity"/>
    <property type="evidence" value="ECO:0007669"/>
    <property type="project" value="TreeGrafter"/>
</dbReference>
<dbReference type="Pfam" id="PF01750">
    <property type="entry name" value="HycI"/>
    <property type="match status" value="1"/>
</dbReference>
<dbReference type="PRINTS" id="PR00446">
    <property type="entry name" value="HYDRGNUPTAKE"/>
</dbReference>
<dbReference type="NCBIfam" id="TIGR00072">
    <property type="entry name" value="hydrog_prot"/>
    <property type="match status" value="1"/>
</dbReference>
<organism evidence="1 2">
    <name type="scientific">Hadarchaeum yellowstonense</name>
    <dbReference type="NCBI Taxonomy" id="1776334"/>
    <lineage>
        <taxon>Archaea</taxon>
        <taxon>Methanobacteriati</taxon>
        <taxon>Candidatus Hadarchaeota</taxon>
        <taxon>Candidatus Hadarchaeia</taxon>
        <taxon>Candidatus Hadarchaeales</taxon>
        <taxon>Candidatus Hadarchaeaceae</taxon>
        <taxon>Candidatus Hadarchaeum</taxon>
    </lineage>
</organism>
<dbReference type="EMBL" id="LQMQ01000066">
    <property type="protein sequence ID" value="KUO39344.1"/>
    <property type="molecule type" value="Genomic_DNA"/>
</dbReference>
<gene>
    <name evidence="1" type="ORF">APZ16_06745</name>
</gene>
<name>A0A147JSC4_HADYE</name>
<dbReference type="InterPro" id="IPR023430">
    <property type="entry name" value="Pept_HybD-like_dom_sf"/>
</dbReference>
<dbReference type="SUPFAM" id="SSF53163">
    <property type="entry name" value="HybD-like"/>
    <property type="match status" value="1"/>
</dbReference>
<dbReference type="STRING" id="1776334.APZ16_06745"/>
<dbReference type="Proteomes" id="UP000074294">
    <property type="component" value="Unassembled WGS sequence"/>
</dbReference>
<comment type="caution">
    <text evidence="1">The sequence shown here is derived from an EMBL/GenBank/DDBJ whole genome shotgun (WGS) entry which is preliminary data.</text>
</comment>
<dbReference type="GO" id="GO:0016485">
    <property type="term" value="P:protein processing"/>
    <property type="evidence" value="ECO:0007669"/>
    <property type="project" value="TreeGrafter"/>
</dbReference>
<dbReference type="InterPro" id="IPR004420">
    <property type="entry name" value="Pept_A31_hyd_mat_HycI"/>
</dbReference>